<keyword evidence="4" id="KW-0540">Nuclease</keyword>
<evidence type="ECO:0000256" key="7">
    <source>
        <dbReference type="ARBA" id="ARBA00022763"/>
    </source>
</evidence>
<dbReference type="GO" id="GO:0000712">
    <property type="term" value="P:resolution of meiotic recombination intermediates"/>
    <property type="evidence" value="ECO:0007669"/>
    <property type="project" value="TreeGrafter"/>
</dbReference>
<evidence type="ECO:0000256" key="5">
    <source>
        <dbReference type="ARBA" id="ARBA00022723"/>
    </source>
</evidence>
<dbReference type="EMBL" id="KQ947405">
    <property type="protein sequence ID" value="KUJ22971.1"/>
    <property type="molecule type" value="Genomic_DNA"/>
</dbReference>
<keyword evidence="11" id="KW-0234">DNA repair</keyword>
<dbReference type="OrthoDB" id="343092at2759"/>
<keyword evidence="17" id="KW-1185">Reference proteome</keyword>
<dbReference type="InterPro" id="IPR006166">
    <property type="entry name" value="ERCC4_domain"/>
</dbReference>
<dbReference type="Gene3D" id="1.10.150.670">
    <property type="entry name" value="Crossover junction endonuclease EME1, DNA-binding domain"/>
    <property type="match status" value="1"/>
</dbReference>
<feature type="compositionally biased region" description="Low complexity" evidence="14">
    <location>
        <begin position="274"/>
        <end position="284"/>
    </location>
</feature>
<feature type="compositionally biased region" description="Acidic residues" evidence="14">
    <location>
        <begin position="194"/>
        <end position="203"/>
    </location>
</feature>
<dbReference type="SMART" id="SM00891">
    <property type="entry name" value="ERCC4"/>
    <property type="match status" value="1"/>
</dbReference>
<dbReference type="GeneID" id="28828918"/>
<dbReference type="InterPro" id="IPR033310">
    <property type="entry name" value="Mms4/EME1/EME2"/>
</dbReference>
<keyword evidence="10" id="KW-0233">DNA recombination</keyword>
<feature type="compositionally biased region" description="Polar residues" evidence="14">
    <location>
        <begin position="27"/>
        <end position="36"/>
    </location>
</feature>
<dbReference type="GO" id="GO:0046872">
    <property type="term" value="F:metal ion binding"/>
    <property type="evidence" value="ECO:0007669"/>
    <property type="project" value="UniProtKB-KW"/>
</dbReference>
<evidence type="ECO:0000256" key="12">
    <source>
        <dbReference type="ARBA" id="ARBA00023242"/>
    </source>
</evidence>
<evidence type="ECO:0000256" key="1">
    <source>
        <dbReference type="ARBA" id="ARBA00001946"/>
    </source>
</evidence>
<feature type="region of interest" description="Disordered" evidence="14">
    <location>
        <begin position="1"/>
        <end position="71"/>
    </location>
</feature>
<evidence type="ECO:0000256" key="10">
    <source>
        <dbReference type="ARBA" id="ARBA00023172"/>
    </source>
</evidence>
<evidence type="ECO:0000313" key="16">
    <source>
        <dbReference type="EMBL" id="KUJ22971.1"/>
    </source>
</evidence>
<dbReference type="Gene3D" id="3.40.50.10130">
    <property type="match status" value="1"/>
</dbReference>
<name>A0A194XS50_MOLSC</name>
<feature type="region of interest" description="Disordered" evidence="14">
    <location>
        <begin position="93"/>
        <end position="355"/>
    </location>
</feature>
<keyword evidence="12" id="KW-0539">Nucleus</keyword>
<dbReference type="GO" id="GO:0005634">
    <property type="term" value="C:nucleus"/>
    <property type="evidence" value="ECO:0007669"/>
    <property type="project" value="UniProtKB-SubCell"/>
</dbReference>
<dbReference type="GO" id="GO:0031573">
    <property type="term" value="P:mitotic intra-S DNA damage checkpoint signaling"/>
    <property type="evidence" value="ECO:0007669"/>
    <property type="project" value="TreeGrafter"/>
</dbReference>
<feature type="compositionally biased region" description="Low complexity" evidence="14">
    <location>
        <begin position="139"/>
        <end position="153"/>
    </location>
</feature>
<evidence type="ECO:0000256" key="2">
    <source>
        <dbReference type="ARBA" id="ARBA00004123"/>
    </source>
</evidence>
<dbReference type="PANTHER" id="PTHR21077">
    <property type="entry name" value="EME1 PROTEIN"/>
    <property type="match status" value="1"/>
</dbReference>
<reference evidence="16 17" key="1">
    <citation type="submission" date="2015-10" db="EMBL/GenBank/DDBJ databases">
        <title>Full genome of DAOMC 229536 Phialocephala scopiformis, a fungal endophyte of spruce producing the potent anti-insectan compound rugulosin.</title>
        <authorList>
            <consortium name="DOE Joint Genome Institute"/>
            <person name="Walker A.K."/>
            <person name="Frasz S.L."/>
            <person name="Seifert K.A."/>
            <person name="Miller J.D."/>
            <person name="Mondo S.J."/>
            <person name="Labutti K."/>
            <person name="Lipzen A."/>
            <person name="Dockter R."/>
            <person name="Kennedy M."/>
            <person name="Grigoriev I.V."/>
            <person name="Spatafora J.W."/>
        </authorList>
    </citation>
    <scope>NUCLEOTIDE SEQUENCE [LARGE SCALE GENOMIC DNA]</scope>
    <source>
        <strain evidence="16 17">CBS 120377</strain>
    </source>
</reference>
<dbReference type="InterPro" id="IPR047521">
    <property type="entry name" value="XPF_nuclease_EME1_ascomycetes"/>
</dbReference>
<evidence type="ECO:0000256" key="6">
    <source>
        <dbReference type="ARBA" id="ARBA00022759"/>
    </source>
</evidence>
<feature type="compositionally biased region" description="Acidic residues" evidence="14">
    <location>
        <begin position="260"/>
        <end position="273"/>
    </location>
</feature>
<dbReference type="Proteomes" id="UP000070700">
    <property type="component" value="Unassembled WGS sequence"/>
</dbReference>
<dbReference type="InterPro" id="IPR042530">
    <property type="entry name" value="EME1/EME2_C"/>
</dbReference>
<keyword evidence="6" id="KW-0255">Endonuclease</keyword>
<evidence type="ECO:0000256" key="13">
    <source>
        <dbReference type="ARBA" id="ARBA00023254"/>
    </source>
</evidence>
<protein>
    <recommendedName>
        <fullName evidence="15">ERCC4 domain-containing protein</fullName>
    </recommendedName>
</protein>
<dbReference type="AlphaFoldDB" id="A0A194XS50"/>
<organism evidence="16 17">
    <name type="scientific">Mollisia scopiformis</name>
    <name type="common">Conifer needle endophyte fungus</name>
    <name type="synonym">Phialocephala scopiformis</name>
    <dbReference type="NCBI Taxonomy" id="149040"/>
    <lineage>
        <taxon>Eukaryota</taxon>
        <taxon>Fungi</taxon>
        <taxon>Dikarya</taxon>
        <taxon>Ascomycota</taxon>
        <taxon>Pezizomycotina</taxon>
        <taxon>Leotiomycetes</taxon>
        <taxon>Helotiales</taxon>
        <taxon>Mollisiaceae</taxon>
        <taxon>Mollisia</taxon>
    </lineage>
</organism>
<comment type="subcellular location">
    <subcellularLocation>
        <location evidence="2">Nucleus</location>
    </subcellularLocation>
</comment>
<evidence type="ECO:0000259" key="15">
    <source>
        <dbReference type="SMART" id="SM00891"/>
    </source>
</evidence>
<evidence type="ECO:0000256" key="11">
    <source>
        <dbReference type="ARBA" id="ARBA00023204"/>
    </source>
</evidence>
<keyword evidence="9" id="KW-0460">Magnesium</keyword>
<dbReference type="GO" id="GO:0008821">
    <property type="term" value="F:crossover junction DNA endonuclease activity"/>
    <property type="evidence" value="ECO:0007669"/>
    <property type="project" value="TreeGrafter"/>
</dbReference>
<dbReference type="InParanoid" id="A0A194XS50"/>
<gene>
    <name evidence="16" type="ORF">LY89DRAFT_727761</name>
</gene>
<proteinExistence type="inferred from homology"/>
<dbReference type="FunFam" id="1.10.150.670:FF:000004">
    <property type="entry name" value="Crossover junction endonuclease EME1"/>
    <property type="match status" value="1"/>
</dbReference>
<dbReference type="GO" id="GO:0003677">
    <property type="term" value="F:DNA binding"/>
    <property type="evidence" value="ECO:0007669"/>
    <property type="project" value="InterPro"/>
</dbReference>
<dbReference type="CDD" id="cd20085">
    <property type="entry name" value="XPF_nuclease_Mms4"/>
    <property type="match status" value="1"/>
</dbReference>
<evidence type="ECO:0000256" key="9">
    <source>
        <dbReference type="ARBA" id="ARBA00022842"/>
    </source>
</evidence>
<dbReference type="Pfam" id="PF02732">
    <property type="entry name" value="ERCC4"/>
    <property type="match status" value="1"/>
</dbReference>
<keyword evidence="5" id="KW-0479">Metal-binding</keyword>
<sequence length="668" mass="75037">MPAEVIDLVSSPDPEAKVIHKPKPTVDQPTKNTTFEPSWGWNRLSSSEAETLPLPKPATSKPATVLTNSTANRTTKPLMSFAKDAHEFIDLLDSDDDASKSDLPPPKRRRVSSSPQARPAKTTVPKAGGFKRSVSNIESSTKVAGSSKSAAASNPKITKTNTQFEDEIVFTSSPDYLAEAARKRKEKRRQSRESDDDSNDNDDHDLPALNAIRNYNDKSKSGRSKTTNTYPIDEDSEDGSGLAHRKKKDNVASKFRLEGFDDLELSSEPEASESEPVPSRNVKNPSKKSKVSSQSALDKYNAEKAKEKAGKDKKDKAAEKAAAKEAEREKKKLEREEKARQKEKDAEIAKANQRRTDKKVSIKEMIVDMPSCINAKLKDQVRTYLESKEATYNEVESTLPVMKWRRNIDREYNEEKAMWDAVPKRIISEDHVMCILLAKELVDLVTGEEGQDLDAHVLRLKAKFDSCKIIYLIEGYNSWFRKNRLAKERQFQAAVRPQEPPTASQRRKKKDDEYVHEDLIEDAMLKLHVVHGTLIHHTEAWNATAEWVLNFTEQISLKPDKLKNQTLDTTFCMESGQVKTGEDSTDIYVKMLQSMKRITQPIAWGIVSEFPTVQLLVKGLEENGPLALAECRKAANGNGSFQDGKIGPSISRRVHKVFQERDASSTEV</sequence>
<evidence type="ECO:0000256" key="8">
    <source>
        <dbReference type="ARBA" id="ARBA00022801"/>
    </source>
</evidence>
<dbReference type="PANTHER" id="PTHR21077:SF5">
    <property type="entry name" value="CROSSOVER JUNCTION ENDONUCLEASE MMS4"/>
    <property type="match status" value="1"/>
</dbReference>
<dbReference type="STRING" id="149040.A0A194XS50"/>
<evidence type="ECO:0000256" key="3">
    <source>
        <dbReference type="ARBA" id="ARBA00005313"/>
    </source>
</evidence>
<accession>A0A194XS50</accession>
<keyword evidence="13" id="KW-0469">Meiosis</keyword>
<dbReference type="GO" id="GO:0031297">
    <property type="term" value="P:replication fork processing"/>
    <property type="evidence" value="ECO:0007669"/>
    <property type="project" value="TreeGrafter"/>
</dbReference>
<comment type="similarity">
    <text evidence="3">Belongs to the EME1/MMS4 family.</text>
</comment>
<evidence type="ECO:0000256" key="14">
    <source>
        <dbReference type="SAM" id="MobiDB-lite"/>
    </source>
</evidence>
<dbReference type="GO" id="GO:0048476">
    <property type="term" value="C:Holliday junction resolvase complex"/>
    <property type="evidence" value="ECO:0007669"/>
    <property type="project" value="InterPro"/>
</dbReference>
<feature type="compositionally biased region" description="Basic and acidic residues" evidence="14">
    <location>
        <begin position="249"/>
        <end position="259"/>
    </location>
</feature>
<feature type="region of interest" description="Disordered" evidence="14">
    <location>
        <begin position="491"/>
        <end position="512"/>
    </location>
</feature>
<feature type="compositionally biased region" description="Polar residues" evidence="14">
    <location>
        <begin position="61"/>
        <end position="71"/>
    </location>
</feature>
<comment type="cofactor">
    <cofactor evidence="1">
        <name>Mg(2+)</name>
        <dbReference type="ChEBI" id="CHEBI:18420"/>
    </cofactor>
</comment>
<feature type="compositionally biased region" description="Basic and acidic residues" evidence="14">
    <location>
        <begin position="300"/>
        <end position="355"/>
    </location>
</feature>
<keyword evidence="8" id="KW-0378">Hydrolase</keyword>
<feature type="domain" description="ERCC4" evidence="15">
    <location>
        <begin position="364"/>
        <end position="621"/>
    </location>
</feature>
<dbReference type="KEGG" id="psco:LY89DRAFT_727761"/>
<evidence type="ECO:0000256" key="4">
    <source>
        <dbReference type="ARBA" id="ARBA00022722"/>
    </source>
</evidence>
<dbReference type="GO" id="GO:0006302">
    <property type="term" value="P:double-strand break repair"/>
    <property type="evidence" value="ECO:0007669"/>
    <property type="project" value="TreeGrafter"/>
</dbReference>
<dbReference type="RefSeq" id="XP_018077326.1">
    <property type="nucleotide sequence ID" value="XM_018219192.1"/>
</dbReference>
<evidence type="ECO:0000313" key="17">
    <source>
        <dbReference type="Proteomes" id="UP000070700"/>
    </source>
</evidence>
<keyword evidence="7" id="KW-0227">DNA damage</keyword>